<proteinExistence type="predicted"/>
<gene>
    <name evidence="1" type="ORF">EVA_17843</name>
</gene>
<sequence>MAHSSSKKVSRYCSQYPSHWHPQYKNHMRQAVPE</sequence>
<comment type="caution">
    <text evidence="1">The sequence shown here is derived from an EMBL/GenBank/DDBJ whole genome shotgun (WGS) entry which is preliminary data.</text>
</comment>
<accession>J9C2M4</accession>
<dbReference type="EMBL" id="AMCI01006603">
    <property type="protein sequence ID" value="EJW94050.1"/>
    <property type="molecule type" value="Genomic_DNA"/>
</dbReference>
<dbReference type="AlphaFoldDB" id="J9C2M4"/>
<protein>
    <submittedName>
        <fullName evidence="1">Uncharacterized protein</fullName>
    </submittedName>
</protein>
<evidence type="ECO:0000313" key="1">
    <source>
        <dbReference type="EMBL" id="EJW94050.1"/>
    </source>
</evidence>
<organism evidence="1">
    <name type="scientific">gut metagenome</name>
    <dbReference type="NCBI Taxonomy" id="749906"/>
    <lineage>
        <taxon>unclassified sequences</taxon>
        <taxon>metagenomes</taxon>
        <taxon>organismal metagenomes</taxon>
    </lineage>
</organism>
<reference evidence="1" key="1">
    <citation type="journal article" date="2012" name="PLoS ONE">
        <title>Gene sets for utilization of primary and secondary nutrition supplies in the distal gut of endangered iberian lynx.</title>
        <authorList>
            <person name="Alcaide M."/>
            <person name="Messina E."/>
            <person name="Richter M."/>
            <person name="Bargiela R."/>
            <person name="Peplies J."/>
            <person name="Huws S.A."/>
            <person name="Newbold C.J."/>
            <person name="Golyshin P.N."/>
            <person name="Simon M.A."/>
            <person name="Lopez G."/>
            <person name="Yakimov M.M."/>
            <person name="Ferrer M."/>
        </authorList>
    </citation>
    <scope>NUCLEOTIDE SEQUENCE</scope>
</reference>
<name>J9C2M4_9ZZZZ</name>